<evidence type="ECO:0000256" key="2">
    <source>
        <dbReference type="SAM" id="Phobius"/>
    </source>
</evidence>
<evidence type="ECO:0000256" key="1">
    <source>
        <dbReference type="SAM" id="MobiDB-lite"/>
    </source>
</evidence>
<comment type="caution">
    <text evidence="3">The sequence shown here is derived from an EMBL/GenBank/DDBJ whole genome shotgun (WGS) entry which is preliminary data.</text>
</comment>
<dbReference type="EMBL" id="AZHE01000007">
    <property type="protein sequence ID" value="KHN98499.1"/>
    <property type="molecule type" value="Genomic_DNA"/>
</dbReference>
<feature type="transmembrane region" description="Helical" evidence="2">
    <location>
        <begin position="46"/>
        <end position="66"/>
    </location>
</feature>
<sequence length="779" mass="85268">MSTQRASKTKEPIHCPGLSTPPLAAAAAAITHLNMSWEAFGHGQSVVSFVSGIVTVVGAAAGLIAAGQQINKRNFENKFGPTHYEKDWMGYFAMKVPPWFKALVQPVPQPPNLPAVSGLITAGDDGMFTSSMVAWMQPGYQKVSWLALYEAFFVEYAWDCLWTGKEAALRDEDFSDFVDKAKEEVQRKIEKAEYGDANAHPPVLRGVLRLMRSTYLLLAWAISHAVCSTGSRVIHAMFPCPSAQTAAAAASGLRVETISPLLSEIPVIDHHLLYYKWGPTSTNSKTIDRCKRDVEAGSKVKLSRCAGPLLVKSLHLKRFETSVWSSYDRGGWPEDRRKLWTYKGKPCLVIFRHELESLAAFLGIQLKLRRPRRPEGTGAFGAVLVSEEDSYTHIRLIYERPGGHEYKPAGGSGYSTLFAKHMVCGCLPFAHTVSEDQSIVVHTAVVSEKTKQDVKAGTPFDSRGAPPSDESFPPPLSNSGLAVTDYCFPYPATSSGDGERECQGPGSLSFMDGKRQIDAGTWSDAVAGVAFGGLVPMATSPLIDIVAYVVGGRVEKESELSAFWRVMTDICEHAKRRVPGAASIPLFGSAFDSIAQASYCTPASFHDLFTGAANVDEVVWVLSLYTTMLEYLMAAIAPGQENRDADAEPQPQTQTQQSPVQLVFEACVAEISQQYEAAVRATDEGTASGDRSSTTVTADQETEIETTLKEISDKLKNNEDITVQDCGRVARCIIMAWARLVKTVSWEKEEKKKKEKKRDAHAGYVVPPTRDLPYIAAWE</sequence>
<dbReference type="Proteomes" id="UP000030816">
    <property type="component" value="Unassembled WGS sequence"/>
</dbReference>
<dbReference type="HOGENOM" id="CLU_410530_0_0_1"/>
<gene>
    <name evidence="3" type="ORF">MAM_03623</name>
</gene>
<protein>
    <submittedName>
        <fullName evidence="3">Uncharacterized protein</fullName>
    </submittedName>
</protein>
<dbReference type="OrthoDB" id="5245206at2759"/>
<accession>A0A0B2WY21</accession>
<feature type="region of interest" description="Disordered" evidence="1">
    <location>
        <begin position="452"/>
        <end position="475"/>
    </location>
</feature>
<keyword evidence="2" id="KW-0812">Transmembrane</keyword>
<evidence type="ECO:0000313" key="4">
    <source>
        <dbReference type="Proteomes" id="UP000030816"/>
    </source>
</evidence>
<organism evidence="3 4">
    <name type="scientific">Metarhizium album (strain ARSEF 1941)</name>
    <dbReference type="NCBI Taxonomy" id="1081103"/>
    <lineage>
        <taxon>Eukaryota</taxon>
        <taxon>Fungi</taxon>
        <taxon>Dikarya</taxon>
        <taxon>Ascomycota</taxon>
        <taxon>Pezizomycotina</taxon>
        <taxon>Sordariomycetes</taxon>
        <taxon>Hypocreomycetidae</taxon>
        <taxon>Hypocreales</taxon>
        <taxon>Clavicipitaceae</taxon>
        <taxon>Metarhizium</taxon>
    </lineage>
</organism>
<keyword evidence="4" id="KW-1185">Reference proteome</keyword>
<keyword evidence="2" id="KW-0472">Membrane</keyword>
<proteinExistence type="predicted"/>
<dbReference type="AlphaFoldDB" id="A0A0B2WY21"/>
<reference evidence="3 4" key="1">
    <citation type="journal article" date="2014" name="Proc. Natl. Acad. Sci. U.S.A.">
        <title>Trajectory and genomic determinants of fungal-pathogen speciation and host adaptation.</title>
        <authorList>
            <person name="Hu X."/>
            <person name="Xiao G."/>
            <person name="Zheng P."/>
            <person name="Shang Y."/>
            <person name="Su Y."/>
            <person name="Zhang X."/>
            <person name="Liu X."/>
            <person name="Zhan S."/>
            <person name="St Leger R.J."/>
            <person name="Wang C."/>
        </authorList>
    </citation>
    <scope>NUCLEOTIDE SEQUENCE [LARGE SCALE GENOMIC DNA]</scope>
    <source>
        <strain evidence="3 4">ARSEF 1941</strain>
    </source>
</reference>
<name>A0A0B2WY21_METAS</name>
<dbReference type="GeneID" id="63738078"/>
<keyword evidence="2" id="KW-1133">Transmembrane helix</keyword>
<dbReference type="RefSeq" id="XP_040679565.1">
    <property type="nucleotide sequence ID" value="XM_040822422.1"/>
</dbReference>
<evidence type="ECO:0000313" key="3">
    <source>
        <dbReference type="EMBL" id="KHN98499.1"/>
    </source>
</evidence>
<feature type="compositionally biased region" description="Polar residues" evidence="1">
    <location>
        <begin position="689"/>
        <end position="699"/>
    </location>
</feature>
<feature type="region of interest" description="Disordered" evidence="1">
    <location>
        <begin position="680"/>
        <end position="703"/>
    </location>
</feature>